<dbReference type="InterPro" id="IPR015424">
    <property type="entry name" value="PyrdxlP-dep_Trfase"/>
</dbReference>
<dbReference type="PANTHER" id="PTHR11680:SF35">
    <property type="entry name" value="SERINE HYDROXYMETHYLTRANSFERASE 1"/>
    <property type="match status" value="1"/>
</dbReference>
<dbReference type="GO" id="GO:0008168">
    <property type="term" value="F:methyltransferase activity"/>
    <property type="evidence" value="ECO:0007669"/>
    <property type="project" value="UniProtKB-KW"/>
</dbReference>
<keyword evidence="2" id="KW-0663">Pyridoxal phosphate</keyword>
<dbReference type="SUPFAM" id="SSF53383">
    <property type="entry name" value="PLP-dependent transferases"/>
    <property type="match status" value="1"/>
</dbReference>
<proteinExistence type="predicted"/>
<sequence length="128" mass="13860">MVRNAARLAAELTARGFRMVSGGTDNHLMLVDLRPKHATGKAVANALDLARITVNKNMIPFDPEKPFVTSGIRIGTPAVTTRGMKEAEMVAIADFIERGVALKDDPEGLRKLGEEVKAFTAAFPLPQF</sequence>
<name>A0A645EIG8_9ZZZZ</name>
<dbReference type="PANTHER" id="PTHR11680">
    <property type="entry name" value="SERINE HYDROXYMETHYLTRANSFERASE"/>
    <property type="match status" value="1"/>
</dbReference>
<dbReference type="Gene3D" id="3.90.1150.10">
    <property type="entry name" value="Aspartate Aminotransferase, domain 1"/>
    <property type="match status" value="1"/>
</dbReference>
<comment type="caution">
    <text evidence="4">The sequence shown here is derived from an EMBL/GenBank/DDBJ whole genome shotgun (WGS) entry which is preliminary data.</text>
</comment>
<dbReference type="GO" id="GO:0030170">
    <property type="term" value="F:pyridoxal phosphate binding"/>
    <property type="evidence" value="ECO:0007669"/>
    <property type="project" value="TreeGrafter"/>
</dbReference>
<dbReference type="InterPro" id="IPR049943">
    <property type="entry name" value="Ser_HO-MeTrfase-like"/>
</dbReference>
<dbReference type="GO" id="GO:0004372">
    <property type="term" value="F:glycine hydroxymethyltransferase activity"/>
    <property type="evidence" value="ECO:0007669"/>
    <property type="project" value="UniProtKB-EC"/>
</dbReference>
<protein>
    <submittedName>
        <fullName evidence="4">Serine hydroxymethyltransferase</fullName>
        <ecNumber evidence="4">2.1.2.1</ecNumber>
    </submittedName>
</protein>
<dbReference type="Pfam" id="PF00464">
    <property type="entry name" value="SHMT"/>
    <property type="match status" value="1"/>
</dbReference>
<dbReference type="InterPro" id="IPR039429">
    <property type="entry name" value="SHMT-like_dom"/>
</dbReference>
<evidence type="ECO:0000313" key="4">
    <source>
        <dbReference type="EMBL" id="MPN01062.1"/>
    </source>
</evidence>
<evidence type="ECO:0000256" key="2">
    <source>
        <dbReference type="ARBA" id="ARBA00022898"/>
    </source>
</evidence>
<dbReference type="GO" id="GO:0019264">
    <property type="term" value="P:glycine biosynthetic process from serine"/>
    <property type="evidence" value="ECO:0007669"/>
    <property type="project" value="TreeGrafter"/>
</dbReference>
<dbReference type="EC" id="2.1.2.1" evidence="4"/>
<evidence type="ECO:0000259" key="3">
    <source>
        <dbReference type="Pfam" id="PF00464"/>
    </source>
</evidence>
<dbReference type="EMBL" id="VSSQ01047082">
    <property type="protein sequence ID" value="MPN01062.1"/>
    <property type="molecule type" value="Genomic_DNA"/>
</dbReference>
<feature type="domain" description="Serine hydroxymethyltransferase-like" evidence="3">
    <location>
        <begin position="2"/>
        <end position="96"/>
    </location>
</feature>
<dbReference type="GO" id="GO:0046653">
    <property type="term" value="P:tetrahydrofolate metabolic process"/>
    <property type="evidence" value="ECO:0007669"/>
    <property type="project" value="TreeGrafter"/>
</dbReference>
<reference evidence="4" key="1">
    <citation type="submission" date="2019-08" db="EMBL/GenBank/DDBJ databases">
        <authorList>
            <person name="Kucharzyk K."/>
            <person name="Murdoch R.W."/>
            <person name="Higgins S."/>
            <person name="Loffler F."/>
        </authorList>
    </citation>
    <scope>NUCLEOTIDE SEQUENCE</scope>
</reference>
<dbReference type="InterPro" id="IPR015422">
    <property type="entry name" value="PyrdxlP-dep_Trfase_small"/>
</dbReference>
<organism evidence="4">
    <name type="scientific">bioreactor metagenome</name>
    <dbReference type="NCBI Taxonomy" id="1076179"/>
    <lineage>
        <taxon>unclassified sequences</taxon>
        <taxon>metagenomes</taxon>
        <taxon>ecological metagenomes</taxon>
    </lineage>
</organism>
<keyword evidence="4" id="KW-0808">Transferase</keyword>
<gene>
    <name evidence="4" type="primary">glyA_32</name>
    <name evidence="4" type="ORF">SDC9_148262</name>
</gene>
<dbReference type="AlphaFoldDB" id="A0A645EIG8"/>
<dbReference type="GO" id="GO:0005829">
    <property type="term" value="C:cytosol"/>
    <property type="evidence" value="ECO:0007669"/>
    <property type="project" value="TreeGrafter"/>
</dbReference>
<comment type="cofactor">
    <cofactor evidence="1">
        <name>pyridoxal 5'-phosphate</name>
        <dbReference type="ChEBI" id="CHEBI:597326"/>
    </cofactor>
</comment>
<keyword evidence="4" id="KW-0489">Methyltransferase</keyword>
<dbReference type="GO" id="GO:0032259">
    <property type="term" value="P:methylation"/>
    <property type="evidence" value="ECO:0007669"/>
    <property type="project" value="UniProtKB-KW"/>
</dbReference>
<accession>A0A645EIG8</accession>
<evidence type="ECO:0000256" key="1">
    <source>
        <dbReference type="ARBA" id="ARBA00001933"/>
    </source>
</evidence>